<gene>
    <name evidence="2" type="ORF">PV08_10514</name>
</gene>
<dbReference type="OrthoDB" id="4161653at2759"/>
<proteinExistence type="predicted"/>
<evidence type="ECO:0000313" key="3">
    <source>
        <dbReference type="Proteomes" id="UP000053328"/>
    </source>
</evidence>
<sequence length="151" mass="16529">MEADLVKEKVKPKSTALNRIALGEDAVAEDKAATSVLLREPPPGHAFLADLATYIRSKNAGPYELTFDVIFSDPTRMNMVKATGILNRSTVARLYGIYEEDVLASLWWDPALAFKATIKRSRVSGGFWERDAHGAQQAVPLMELAVPVPSS</sequence>
<accession>A0A0D2BIM0</accession>
<dbReference type="Proteomes" id="UP000053328">
    <property type="component" value="Unassembled WGS sequence"/>
</dbReference>
<dbReference type="HOGENOM" id="CLU_1731487_0_0_1"/>
<reference evidence="2 3" key="1">
    <citation type="submission" date="2015-01" db="EMBL/GenBank/DDBJ databases">
        <title>The Genome Sequence of Exophiala spinifera CBS89968.</title>
        <authorList>
            <consortium name="The Broad Institute Genomics Platform"/>
            <person name="Cuomo C."/>
            <person name="de Hoog S."/>
            <person name="Gorbushina A."/>
            <person name="Stielow B."/>
            <person name="Teixiera M."/>
            <person name="Abouelleil A."/>
            <person name="Chapman S.B."/>
            <person name="Priest M."/>
            <person name="Young S.K."/>
            <person name="Wortman J."/>
            <person name="Nusbaum C."/>
            <person name="Birren B."/>
        </authorList>
    </citation>
    <scope>NUCLEOTIDE SEQUENCE [LARGE SCALE GENOMIC DNA]</scope>
    <source>
        <strain evidence="2 3">CBS 89968</strain>
    </source>
</reference>
<dbReference type="VEuPathDB" id="FungiDB:PV08_10514"/>
<evidence type="ECO:0000259" key="1">
    <source>
        <dbReference type="Pfam" id="PF14330"/>
    </source>
</evidence>
<dbReference type="STRING" id="91928.A0A0D2BIM0"/>
<dbReference type="RefSeq" id="XP_016231430.1">
    <property type="nucleotide sequence ID" value="XM_016384828.1"/>
</dbReference>
<dbReference type="GeneID" id="27337597"/>
<keyword evidence="3" id="KW-1185">Reference proteome</keyword>
<dbReference type="InterPro" id="IPR025496">
    <property type="entry name" value="DUF4387"/>
</dbReference>
<dbReference type="AlphaFoldDB" id="A0A0D2BIM0"/>
<evidence type="ECO:0000313" key="2">
    <source>
        <dbReference type="EMBL" id="KIW11214.1"/>
    </source>
</evidence>
<dbReference type="Pfam" id="PF14330">
    <property type="entry name" value="DUF4387"/>
    <property type="match status" value="1"/>
</dbReference>
<organism evidence="2 3">
    <name type="scientific">Exophiala spinifera</name>
    <dbReference type="NCBI Taxonomy" id="91928"/>
    <lineage>
        <taxon>Eukaryota</taxon>
        <taxon>Fungi</taxon>
        <taxon>Dikarya</taxon>
        <taxon>Ascomycota</taxon>
        <taxon>Pezizomycotina</taxon>
        <taxon>Eurotiomycetes</taxon>
        <taxon>Chaetothyriomycetidae</taxon>
        <taxon>Chaetothyriales</taxon>
        <taxon>Herpotrichiellaceae</taxon>
        <taxon>Exophiala</taxon>
    </lineage>
</organism>
<dbReference type="EMBL" id="KN847499">
    <property type="protein sequence ID" value="KIW11214.1"/>
    <property type="molecule type" value="Genomic_DNA"/>
</dbReference>
<protein>
    <recommendedName>
        <fullName evidence="1">DUF4387 domain-containing protein</fullName>
    </recommendedName>
</protein>
<feature type="domain" description="DUF4387" evidence="1">
    <location>
        <begin position="48"/>
        <end position="144"/>
    </location>
</feature>
<name>A0A0D2BIM0_9EURO</name>